<dbReference type="PANTHER" id="PTHR48475:SF1">
    <property type="entry name" value="RNASE H TYPE-1 DOMAIN-CONTAINING PROTEIN"/>
    <property type="match status" value="1"/>
</dbReference>
<gene>
    <name evidence="1" type="ORF">CR513_10481</name>
</gene>
<evidence type="ECO:0008006" key="3">
    <source>
        <dbReference type="Google" id="ProtNLM"/>
    </source>
</evidence>
<keyword evidence="2" id="KW-1185">Reference proteome</keyword>
<dbReference type="EMBL" id="QJKJ01001837">
    <property type="protein sequence ID" value="RDY05660.1"/>
    <property type="molecule type" value="Genomic_DNA"/>
</dbReference>
<comment type="caution">
    <text evidence="1">The sequence shown here is derived from an EMBL/GenBank/DDBJ whole genome shotgun (WGS) entry which is preliminary data.</text>
</comment>
<feature type="non-terminal residue" evidence="1">
    <location>
        <position position="1"/>
    </location>
</feature>
<dbReference type="GO" id="GO:0003676">
    <property type="term" value="F:nucleic acid binding"/>
    <property type="evidence" value="ECO:0007669"/>
    <property type="project" value="InterPro"/>
</dbReference>
<proteinExistence type="predicted"/>
<name>A0A371HS76_MUCPR</name>
<reference evidence="1" key="1">
    <citation type="submission" date="2018-05" db="EMBL/GenBank/DDBJ databases">
        <title>Draft genome of Mucuna pruriens seed.</title>
        <authorList>
            <person name="Nnadi N.E."/>
            <person name="Vos R."/>
            <person name="Hasami M.H."/>
            <person name="Devisetty U.K."/>
            <person name="Aguiy J.C."/>
        </authorList>
    </citation>
    <scope>NUCLEOTIDE SEQUENCE [LARGE SCALE GENOMIC DNA]</scope>
    <source>
        <strain evidence="1">JCA_2017</strain>
    </source>
</reference>
<organism evidence="1 2">
    <name type="scientific">Mucuna pruriens</name>
    <name type="common">Velvet bean</name>
    <name type="synonym">Dolichos pruriens</name>
    <dbReference type="NCBI Taxonomy" id="157652"/>
    <lineage>
        <taxon>Eukaryota</taxon>
        <taxon>Viridiplantae</taxon>
        <taxon>Streptophyta</taxon>
        <taxon>Embryophyta</taxon>
        <taxon>Tracheophyta</taxon>
        <taxon>Spermatophyta</taxon>
        <taxon>Magnoliopsida</taxon>
        <taxon>eudicotyledons</taxon>
        <taxon>Gunneridae</taxon>
        <taxon>Pentapetalae</taxon>
        <taxon>rosids</taxon>
        <taxon>fabids</taxon>
        <taxon>Fabales</taxon>
        <taxon>Fabaceae</taxon>
        <taxon>Papilionoideae</taxon>
        <taxon>50 kb inversion clade</taxon>
        <taxon>NPAAA clade</taxon>
        <taxon>indigoferoid/millettioid clade</taxon>
        <taxon>Phaseoleae</taxon>
        <taxon>Mucuna</taxon>
    </lineage>
</organism>
<dbReference type="SUPFAM" id="SSF53098">
    <property type="entry name" value="Ribonuclease H-like"/>
    <property type="match status" value="1"/>
</dbReference>
<dbReference type="Proteomes" id="UP000257109">
    <property type="component" value="Unassembled WGS sequence"/>
</dbReference>
<dbReference type="InterPro" id="IPR012337">
    <property type="entry name" value="RNaseH-like_sf"/>
</dbReference>
<evidence type="ECO:0000313" key="2">
    <source>
        <dbReference type="Proteomes" id="UP000257109"/>
    </source>
</evidence>
<accession>A0A371HS76</accession>
<dbReference type="InterPro" id="IPR036397">
    <property type="entry name" value="RNaseH_sf"/>
</dbReference>
<dbReference type="AlphaFoldDB" id="A0A371HS76"/>
<dbReference type="PANTHER" id="PTHR48475">
    <property type="entry name" value="RIBONUCLEASE H"/>
    <property type="match status" value="1"/>
</dbReference>
<sequence>MGCAQGCYNIPSQTNGQAEVFNREIKKTLQKMTNPNRKDWSQLLEDALWAHRTAYRTPLGMLPYQIVFDKTFHLLVELEHKAYWAVKLKLIAGKLRSRWDGPFVITNIFPHGAVQLKDEHSNSTFQVNGHQIKPFYEGPAPSEVVQAEPILALCHLDQSQSDFGQTEILSAFCLLSLVLFPPSRVLELDCRKKKGKREFLIEFWEFDGTVGSKSFNSEKRCRRRDLSKYGHEFSLSIEKVILRLFEYLDPRVNECRLCSSEIKKANEKLLLRPKNLPCVISLHFAQECKRLSLAKALNPSKKDLAMLKSRWPGRLHLDKAKLRGPSTQQRSGPIVPSTLAIQHKGHLSSNSTATSEIVKPKSIRGDRLGFQRTLVELILSAQAIGGEPPPSTMAIVMEDGSI</sequence>
<evidence type="ECO:0000313" key="1">
    <source>
        <dbReference type="EMBL" id="RDY05660.1"/>
    </source>
</evidence>
<protein>
    <recommendedName>
        <fullName evidence="3">Integrase catalytic domain-containing protein</fullName>
    </recommendedName>
</protein>
<dbReference type="Gene3D" id="3.30.420.10">
    <property type="entry name" value="Ribonuclease H-like superfamily/Ribonuclease H"/>
    <property type="match status" value="1"/>
</dbReference>
<dbReference type="OrthoDB" id="6148813at2759"/>